<keyword evidence="3" id="KW-1003">Cell membrane</keyword>
<dbReference type="InterPro" id="IPR005828">
    <property type="entry name" value="MFS_sugar_transport-like"/>
</dbReference>
<evidence type="ECO:0000256" key="6">
    <source>
        <dbReference type="ARBA" id="ARBA00023136"/>
    </source>
</evidence>
<reference evidence="9 10" key="1">
    <citation type="submission" date="2021-08" db="EMBL/GenBank/DDBJ databases">
        <title>Comparative Genomics Analysis of the Genus Qipengyuania Reveals Extensive Genetic Diversity and Metabolic Versatility, Including the Description of Fifteen Novel Species.</title>
        <authorList>
            <person name="Liu Y."/>
        </authorList>
    </citation>
    <scope>NUCLEOTIDE SEQUENCE [LARGE SCALE GENOMIC DNA]</scope>
    <source>
        <strain evidence="9 10">GH25</strain>
    </source>
</reference>
<dbReference type="PROSITE" id="PS00217">
    <property type="entry name" value="SUGAR_TRANSPORT_2"/>
    <property type="match status" value="1"/>
</dbReference>
<dbReference type="PROSITE" id="PS00216">
    <property type="entry name" value="SUGAR_TRANSPORT_1"/>
    <property type="match status" value="1"/>
</dbReference>
<evidence type="ECO:0000256" key="5">
    <source>
        <dbReference type="ARBA" id="ARBA00022989"/>
    </source>
</evidence>
<feature type="transmembrane region" description="Helical" evidence="7">
    <location>
        <begin position="196"/>
        <end position="215"/>
    </location>
</feature>
<name>A0ABS7JHT5_9SPHN</name>
<sequence length="548" mass="58617">MVETVAAVNREPTDKEIRLVIAASSAGTIFEWYDFFIYGTLAALIGAAFFPSDNETLEILLVWAGFAVGFGFRPLGAILFGFLGDRLGRKYTFLVTVTLMGIATAGVGLIPSASSIGLAAPTIVIGLRILQGLALGGEYGGAAIYVAEHAPPEKRGFYTSFIQASVVGGFVLSILVVIACRTLISAEDFAAWGWRIPFLLSIVLLGISLWMRLKLSESPVFQAMKAAGESSTNPFKESLTYPGNPKRIFVALFGITGVLTTIWYTAFFSGLSFLRGPMRVDETLVEWMLLIAGAIAMSFYLVVGKWSDRVGRKKPIIIGAAAALALLFPIFWGIGALANPGLQASAQAAPITVTGPRCEYDPFAEIQASPCGRVLQDLTALGVPYTIDNDPASGLSIGSATYVYDDIPDNTRRAIVQGWLETNGYDFTRQFPPLVNIVGIIGLLLVLGMLSALTFGSVAALLSEMFPAKIRYSSMSIPYHIGAGYLGGFLPLIAGYIVAMTGDAYAGLWYTMAVVGFGLIVAWWGLPDGPPRDFEDGEQTPPVTPSFP</sequence>
<evidence type="ECO:0000259" key="8">
    <source>
        <dbReference type="PROSITE" id="PS50850"/>
    </source>
</evidence>
<dbReference type="PANTHER" id="PTHR43045:SF7">
    <property type="entry name" value="MAJOR FACILITATOR SUPERFAMILY TRANSPORTER"/>
    <property type="match status" value="1"/>
</dbReference>
<gene>
    <name evidence="9" type="ORF">K3177_11895</name>
</gene>
<keyword evidence="2" id="KW-0813">Transport</keyword>
<dbReference type="Gene3D" id="1.20.1250.20">
    <property type="entry name" value="MFS general substrate transporter like domains"/>
    <property type="match status" value="3"/>
</dbReference>
<proteinExistence type="predicted"/>
<feature type="transmembrane region" description="Helical" evidence="7">
    <location>
        <begin position="483"/>
        <end position="502"/>
    </location>
</feature>
<organism evidence="9 10">
    <name type="scientific">Qipengyuania pacifica</name>
    <dbReference type="NCBI Taxonomy" id="2860199"/>
    <lineage>
        <taxon>Bacteria</taxon>
        <taxon>Pseudomonadati</taxon>
        <taxon>Pseudomonadota</taxon>
        <taxon>Alphaproteobacteria</taxon>
        <taxon>Sphingomonadales</taxon>
        <taxon>Erythrobacteraceae</taxon>
        <taxon>Qipengyuania</taxon>
    </lineage>
</organism>
<evidence type="ECO:0000256" key="2">
    <source>
        <dbReference type="ARBA" id="ARBA00022448"/>
    </source>
</evidence>
<accession>A0ABS7JHT5</accession>
<protein>
    <submittedName>
        <fullName evidence="9">MFS transporter</fullName>
    </submittedName>
</protein>
<feature type="transmembrane region" description="Helical" evidence="7">
    <location>
        <begin position="248"/>
        <end position="267"/>
    </location>
</feature>
<dbReference type="Pfam" id="PF00083">
    <property type="entry name" value="Sugar_tr"/>
    <property type="match status" value="1"/>
</dbReference>
<keyword evidence="10" id="KW-1185">Reference proteome</keyword>
<keyword evidence="5 7" id="KW-1133">Transmembrane helix</keyword>
<evidence type="ECO:0000256" key="4">
    <source>
        <dbReference type="ARBA" id="ARBA00022692"/>
    </source>
</evidence>
<feature type="transmembrane region" description="Helical" evidence="7">
    <location>
        <begin position="437"/>
        <end position="462"/>
    </location>
</feature>
<feature type="transmembrane region" description="Helical" evidence="7">
    <location>
        <begin position="157"/>
        <end position="184"/>
    </location>
</feature>
<dbReference type="SUPFAM" id="SSF103473">
    <property type="entry name" value="MFS general substrate transporter"/>
    <property type="match status" value="1"/>
</dbReference>
<dbReference type="InterPro" id="IPR020846">
    <property type="entry name" value="MFS_dom"/>
</dbReference>
<dbReference type="InterPro" id="IPR036259">
    <property type="entry name" value="MFS_trans_sf"/>
</dbReference>
<feature type="transmembrane region" description="Helical" evidence="7">
    <location>
        <begin position="316"/>
        <end position="338"/>
    </location>
</feature>
<evidence type="ECO:0000256" key="7">
    <source>
        <dbReference type="SAM" id="Phobius"/>
    </source>
</evidence>
<dbReference type="RefSeq" id="WP_221598415.1">
    <property type="nucleotide sequence ID" value="NZ_JAIGNQ010000003.1"/>
</dbReference>
<keyword evidence="4 7" id="KW-0812">Transmembrane</keyword>
<evidence type="ECO:0000256" key="1">
    <source>
        <dbReference type="ARBA" id="ARBA00004651"/>
    </source>
</evidence>
<feature type="transmembrane region" description="Helical" evidence="7">
    <location>
        <begin position="32"/>
        <end position="50"/>
    </location>
</feature>
<dbReference type="PROSITE" id="PS50850">
    <property type="entry name" value="MFS"/>
    <property type="match status" value="1"/>
</dbReference>
<feature type="domain" description="Major facilitator superfamily (MFS) profile" evidence="8">
    <location>
        <begin position="20"/>
        <end position="530"/>
    </location>
</feature>
<evidence type="ECO:0000256" key="3">
    <source>
        <dbReference type="ARBA" id="ARBA00022475"/>
    </source>
</evidence>
<feature type="transmembrane region" description="Helical" evidence="7">
    <location>
        <begin position="116"/>
        <end position="136"/>
    </location>
</feature>
<feature type="transmembrane region" description="Helical" evidence="7">
    <location>
        <begin position="62"/>
        <end position="84"/>
    </location>
</feature>
<feature type="transmembrane region" description="Helical" evidence="7">
    <location>
        <begin position="287"/>
        <end position="304"/>
    </location>
</feature>
<feature type="transmembrane region" description="Helical" evidence="7">
    <location>
        <begin position="508"/>
        <end position="526"/>
    </location>
</feature>
<keyword evidence="6 7" id="KW-0472">Membrane</keyword>
<evidence type="ECO:0000313" key="10">
    <source>
        <dbReference type="Proteomes" id="UP000776651"/>
    </source>
</evidence>
<dbReference type="Proteomes" id="UP000776651">
    <property type="component" value="Unassembled WGS sequence"/>
</dbReference>
<comment type="caution">
    <text evidence="9">The sequence shown here is derived from an EMBL/GenBank/DDBJ whole genome shotgun (WGS) entry which is preliminary data.</text>
</comment>
<dbReference type="InterPro" id="IPR005829">
    <property type="entry name" value="Sugar_transporter_CS"/>
</dbReference>
<comment type="subcellular location">
    <subcellularLocation>
        <location evidence="1">Cell membrane</location>
        <topology evidence="1">Multi-pass membrane protein</topology>
    </subcellularLocation>
</comment>
<dbReference type="EMBL" id="JAIGNQ010000003">
    <property type="protein sequence ID" value="MBX7489218.1"/>
    <property type="molecule type" value="Genomic_DNA"/>
</dbReference>
<dbReference type="PANTHER" id="PTHR43045">
    <property type="entry name" value="SHIKIMATE TRANSPORTER"/>
    <property type="match status" value="1"/>
</dbReference>
<feature type="transmembrane region" description="Helical" evidence="7">
    <location>
        <begin position="91"/>
        <end position="110"/>
    </location>
</feature>
<evidence type="ECO:0000313" key="9">
    <source>
        <dbReference type="EMBL" id="MBX7489218.1"/>
    </source>
</evidence>